<dbReference type="EMBL" id="JBHUKU010000008">
    <property type="protein sequence ID" value="MFD2460403.1"/>
    <property type="molecule type" value="Genomic_DNA"/>
</dbReference>
<evidence type="ECO:0000256" key="1">
    <source>
        <dbReference type="SAM" id="MobiDB-lite"/>
    </source>
</evidence>
<evidence type="ECO:0000256" key="3">
    <source>
        <dbReference type="SAM" id="SignalP"/>
    </source>
</evidence>
<keyword evidence="3" id="KW-0732">Signal</keyword>
<evidence type="ECO:0000256" key="2">
    <source>
        <dbReference type="SAM" id="Phobius"/>
    </source>
</evidence>
<evidence type="ECO:0000313" key="6">
    <source>
        <dbReference type="Proteomes" id="UP001597419"/>
    </source>
</evidence>
<reference evidence="6" key="1">
    <citation type="journal article" date="2019" name="Int. J. Syst. Evol. Microbiol.">
        <title>The Global Catalogue of Microorganisms (GCM) 10K type strain sequencing project: providing services to taxonomists for standard genome sequencing and annotation.</title>
        <authorList>
            <consortium name="The Broad Institute Genomics Platform"/>
            <consortium name="The Broad Institute Genome Sequencing Center for Infectious Disease"/>
            <person name="Wu L."/>
            <person name="Ma J."/>
        </authorList>
    </citation>
    <scope>NUCLEOTIDE SEQUENCE [LARGE SCALE GENOMIC DNA]</scope>
    <source>
        <strain evidence="6">CGMCC 4.7643</strain>
    </source>
</reference>
<keyword evidence="2" id="KW-0812">Transmembrane</keyword>
<accession>A0ABW5GHT1</accession>
<keyword evidence="6" id="KW-1185">Reference proteome</keyword>
<feature type="domain" description="DUF4349" evidence="4">
    <location>
        <begin position="74"/>
        <end position="275"/>
    </location>
</feature>
<keyword evidence="2" id="KW-0472">Membrane</keyword>
<dbReference type="Pfam" id="PF14257">
    <property type="entry name" value="DUF4349"/>
    <property type="match status" value="1"/>
</dbReference>
<feature type="signal peptide" evidence="3">
    <location>
        <begin position="1"/>
        <end position="25"/>
    </location>
</feature>
<protein>
    <submittedName>
        <fullName evidence="5">DUF4349 domain-containing protein</fullName>
    </submittedName>
</protein>
<organism evidence="5 6">
    <name type="scientific">Amycolatopsis samaneae</name>
    <dbReference type="NCBI Taxonomy" id="664691"/>
    <lineage>
        <taxon>Bacteria</taxon>
        <taxon>Bacillati</taxon>
        <taxon>Actinomycetota</taxon>
        <taxon>Actinomycetes</taxon>
        <taxon>Pseudonocardiales</taxon>
        <taxon>Pseudonocardiaceae</taxon>
        <taxon>Amycolatopsis</taxon>
    </lineage>
</organism>
<feature type="region of interest" description="Disordered" evidence="1">
    <location>
        <begin position="29"/>
        <end position="77"/>
    </location>
</feature>
<dbReference type="Proteomes" id="UP001597419">
    <property type="component" value="Unassembled WGS sequence"/>
</dbReference>
<comment type="caution">
    <text evidence="5">The sequence shown here is derived from an EMBL/GenBank/DDBJ whole genome shotgun (WGS) entry which is preliminary data.</text>
</comment>
<dbReference type="InterPro" id="IPR025645">
    <property type="entry name" value="DUF4349"/>
</dbReference>
<name>A0ABW5GHT1_9PSEU</name>
<gene>
    <name evidence="5" type="ORF">ACFSYJ_17475</name>
</gene>
<feature type="chain" id="PRO_5046322915" evidence="3">
    <location>
        <begin position="26"/>
        <end position="299"/>
    </location>
</feature>
<dbReference type="PROSITE" id="PS51257">
    <property type="entry name" value="PROKAR_LIPOPROTEIN"/>
    <property type="match status" value="1"/>
</dbReference>
<evidence type="ECO:0000259" key="4">
    <source>
        <dbReference type="Pfam" id="PF14257"/>
    </source>
</evidence>
<keyword evidence="2" id="KW-1133">Transmembrane helix</keyword>
<sequence length="299" mass="30611">MRSRWRWALAVAGLALVLAGCTEGAQESAAPMRADSAGPGSAASAEAGRAAAPQQDKGKGTAPVPAGQPGVTDRKLVRTARLELSTSTVADVVGRGRAVARAAGGYTGQESSGGRSATLSLAVPAEKLDGVLDELAGLGKTVKRELNAQDVTEQVVDVDARLATQRASVDRMRALLAKAGSVSEVSSVENELTRREADLESLQRRRESLAGSVAMATITLTVSEGAPPPAAEGPGGFLGGLVDGWHAFLVFGGGLLTVLGAMAPFLLALAIPATAVFLWLRKRRESKPPTTAEAEAPGT</sequence>
<proteinExistence type="predicted"/>
<dbReference type="RefSeq" id="WP_345397720.1">
    <property type="nucleotide sequence ID" value="NZ_BAABHG010000009.1"/>
</dbReference>
<feature type="transmembrane region" description="Helical" evidence="2">
    <location>
        <begin position="247"/>
        <end position="280"/>
    </location>
</feature>
<feature type="compositionally biased region" description="Low complexity" evidence="1">
    <location>
        <begin position="34"/>
        <end position="52"/>
    </location>
</feature>
<evidence type="ECO:0000313" key="5">
    <source>
        <dbReference type="EMBL" id="MFD2460403.1"/>
    </source>
</evidence>